<reference evidence="5 6" key="1">
    <citation type="submission" date="2016-07" db="EMBL/GenBank/DDBJ databases">
        <title>Draft Genome Sequence of Methylobrevis pamukkalensis PK2.</title>
        <authorList>
            <person name="Vasilenko O.V."/>
            <person name="Doronina N.V."/>
            <person name="Shmareva M.N."/>
            <person name="Tarlachkov S.V."/>
            <person name="Mustakhimov I."/>
            <person name="Trotsenko Y.A."/>
        </authorList>
    </citation>
    <scope>NUCLEOTIDE SEQUENCE [LARGE SCALE GENOMIC DNA]</scope>
    <source>
        <strain evidence="5 6">PK2</strain>
    </source>
</reference>
<feature type="domain" description="Soluble ligand binding" evidence="4">
    <location>
        <begin position="110"/>
        <end position="159"/>
    </location>
</feature>
<comment type="caution">
    <text evidence="5">The sequence shown here is derived from an EMBL/GenBank/DDBJ whole genome shotgun (WGS) entry which is preliminary data.</text>
</comment>
<proteinExistence type="predicted"/>
<dbReference type="PANTHER" id="PTHR33619:SF3">
    <property type="entry name" value="POLYSACCHARIDE EXPORT PROTEIN GFCE-RELATED"/>
    <property type="match status" value="1"/>
</dbReference>
<dbReference type="EMBL" id="MCRJ01000116">
    <property type="protein sequence ID" value="ODN69017.1"/>
    <property type="molecule type" value="Genomic_DNA"/>
</dbReference>
<dbReference type="InterPro" id="IPR019554">
    <property type="entry name" value="Soluble_ligand-bd"/>
</dbReference>
<keyword evidence="6" id="KW-1185">Reference proteome</keyword>
<evidence type="ECO:0000313" key="5">
    <source>
        <dbReference type="EMBL" id="ODN69017.1"/>
    </source>
</evidence>
<dbReference type="InterPro" id="IPR049712">
    <property type="entry name" value="Poly_export"/>
</dbReference>
<dbReference type="AlphaFoldDB" id="A0A1E3GY75"/>
<keyword evidence="1 2" id="KW-0732">Signal</keyword>
<accession>A0A1E3GY75</accession>
<feature type="chain" id="PRO_5009128789" evidence="2">
    <location>
        <begin position="20"/>
        <end position="183"/>
    </location>
</feature>
<dbReference type="RefSeq" id="WP_069307972.1">
    <property type="nucleotide sequence ID" value="NZ_MCRJ01000116.1"/>
</dbReference>
<dbReference type="InterPro" id="IPR003715">
    <property type="entry name" value="Poly_export_N"/>
</dbReference>
<dbReference type="GO" id="GO:0015159">
    <property type="term" value="F:polysaccharide transmembrane transporter activity"/>
    <property type="evidence" value="ECO:0007669"/>
    <property type="project" value="InterPro"/>
</dbReference>
<evidence type="ECO:0000256" key="2">
    <source>
        <dbReference type="SAM" id="SignalP"/>
    </source>
</evidence>
<evidence type="ECO:0000259" key="3">
    <source>
        <dbReference type="Pfam" id="PF02563"/>
    </source>
</evidence>
<dbReference type="Pfam" id="PF02563">
    <property type="entry name" value="Poly_export"/>
    <property type="match status" value="1"/>
</dbReference>
<gene>
    <name evidence="5" type="primary">kpsD</name>
    <name evidence="5" type="ORF">A6302_03691</name>
</gene>
<evidence type="ECO:0000313" key="6">
    <source>
        <dbReference type="Proteomes" id="UP000094622"/>
    </source>
</evidence>
<sequence length="183" mass="19747">MSRALSTALIALMVCGCVAGSPKPLADPAGDLPYRLDSGDRLRVIVFGQQDLSNSFAVDQSGYISMPLIGSIPARGKTTPELQATIAEALRGGFLRDPNVSVEVDQYRPFFIMGEVRTPGQYTYVNDMTVETAIAIAGGFSPRGDTSHVEITRTIDGKVLQGRLAMTQKVRPGDTIKVLQRLF</sequence>
<evidence type="ECO:0000259" key="4">
    <source>
        <dbReference type="Pfam" id="PF10531"/>
    </source>
</evidence>
<dbReference type="PATRIC" id="fig|1439726.3.peg.3892"/>
<dbReference type="Proteomes" id="UP000094622">
    <property type="component" value="Unassembled WGS sequence"/>
</dbReference>
<dbReference type="OrthoDB" id="197007at2"/>
<protein>
    <submittedName>
        <fullName evidence="5">Polysialic acid transport protein KpsD</fullName>
    </submittedName>
</protein>
<feature type="signal peptide" evidence="2">
    <location>
        <begin position="1"/>
        <end position="19"/>
    </location>
</feature>
<dbReference type="Gene3D" id="3.30.1950.10">
    <property type="entry name" value="wza like domain"/>
    <property type="match status" value="1"/>
</dbReference>
<organism evidence="5 6">
    <name type="scientific">Methylobrevis pamukkalensis</name>
    <dbReference type="NCBI Taxonomy" id="1439726"/>
    <lineage>
        <taxon>Bacteria</taxon>
        <taxon>Pseudomonadati</taxon>
        <taxon>Pseudomonadota</taxon>
        <taxon>Alphaproteobacteria</taxon>
        <taxon>Hyphomicrobiales</taxon>
        <taxon>Pleomorphomonadaceae</taxon>
        <taxon>Methylobrevis</taxon>
    </lineage>
</organism>
<dbReference type="PROSITE" id="PS51257">
    <property type="entry name" value="PROKAR_LIPOPROTEIN"/>
    <property type="match status" value="1"/>
</dbReference>
<feature type="domain" description="Polysaccharide export protein N-terminal" evidence="3">
    <location>
        <begin position="33"/>
        <end position="104"/>
    </location>
</feature>
<evidence type="ECO:0000256" key="1">
    <source>
        <dbReference type="ARBA" id="ARBA00022729"/>
    </source>
</evidence>
<dbReference type="Pfam" id="PF10531">
    <property type="entry name" value="SLBB"/>
    <property type="match status" value="1"/>
</dbReference>
<name>A0A1E3GY75_9HYPH</name>
<dbReference type="PANTHER" id="PTHR33619">
    <property type="entry name" value="POLYSACCHARIDE EXPORT PROTEIN GFCE-RELATED"/>
    <property type="match status" value="1"/>
</dbReference>